<reference evidence="1 3" key="1">
    <citation type="journal article" date="2018" name="Int. J. Syst. Evol. Microbiol.">
        <title>Micromonospora globbae sp. nov., an endophytic actinomycete isolated from roots of Globba winitii C. H. Wright.</title>
        <authorList>
            <person name="Kuncharoen N."/>
            <person name="Pittayakhajonwut P."/>
            <person name="Tanasupawat S."/>
        </authorList>
    </citation>
    <scope>NUCLEOTIDE SEQUENCE [LARGE SCALE GENOMIC DNA]</scope>
    <source>
        <strain evidence="1 3">WPS1-2</strain>
    </source>
</reference>
<evidence type="ECO:0000313" key="2">
    <source>
        <dbReference type="EMBL" id="WUP50264.1"/>
    </source>
</evidence>
<evidence type="ECO:0000313" key="1">
    <source>
        <dbReference type="EMBL" id="RKF28333.1"/>
    </source>
</evidence>
<dbReference type="OrthoDB" id="5192422at2"/>
<organism evidence="1 3">
    <name type="scientific">Micromonospora globbae</name>
    <dbReference type="NCBI Taxonomy" id="1894969"/>
    <lineage>
        <taxon>Bacteria</taxon>
        <taxon>Bacillati</taxon>
        <taxon>Actinomycetota</taxon>
        <taxon>Actinomycetes</taxon>
        <taxon>Micromonosporales</taxon>
        <taxon>Micromonosporaceae</taxon>
        <taxon>Micromonospora</taxon>
    </lineage>
</organism>
<evidence type="ECO:0000313" key="4">
    <source>
        <dbReference type="Proteomes" id="UP001432190"/>
    </source>
</evidence>
<reference evidence="2" key="2">
    <citation type="submission" date="2022-10" db="EMBL/GenBank/DDBJ databases">
        <title>The complete genomes of actinobacterial strains from the NBC collection.</title>
        <authorList>
            <person name="Joergensen T.S."/>
            <person name="Alvarez Arevalo M."/>
            <person name="Sterndorff E.B."/>
            <person name="Faurdal D."/>
            <person name="Vuksanovic O."/>
            <person name="Mourched A.-S."/>
            <person name="Charusanti P."/>
            <person name="Shaw S."/>
            <person name="Blin K."/>
            <person name="Weber T."/>
        </authorList>
    </citation>
    <scope>NUCLEOTIDE SEQUENCE</scope>
    <source>
        <strain evidence="2">NBC_00256</strain>
    </source>
</reference>
<name>A0A420F5Y0_9ACTN</name>
<accession>A0A420F5Y0</accession>
<dbReference type="Proteomes" id="UP001432190">
    <property type="component" value="Chromosome"/>
</dbReference>
<keyword evidence="4" id="KW-1185">Reference proteome</keyword>
<dbReference type="EMBL" id="CP108084">
    <property type="protein sequence ID" value="WUP50264.1"/>
    <property type="molecule type" value="Genomic_DNA"/>
</dbReference>
<evidence type="ECO:0000313" key="3">
    <source>
        <dbReference type="Proteomes" id="UP000285744"/>
    </source>
</evidence>
<sequence>MGLFRRRRQTRAVSHDRPVDRADLEHLENFVRTRRGVEAYIEPRTTVTETTVMLIADDGEWTRRRIDGPDGARRFAHRMAIPVYDVRLMGYPQRMRDFNERRKRRPELY</sequence>
<dbReference type="RefSeq" id="WP_120327146.1">
    <property type="nucleotide sequence ID" value="NZ_CP108084.1"/>
</dbReference>
<gene>
    <name evidence="1" type="ORF">D7I43_04695</name>
    <name evidence="2" type="ORF">OG994_01585</name>
</gene>
<dbReference type="AlphaFoldDB" id="A0A420F5Y0"/>
<dbReference type="Proteomes" id="UP000285744">
    <property type="component" value="Unassembled WGS sequence"/>
</dbReference>
<protein>
    <submittedName>
        <fullName evidence="1">Uncharacterized protein</fullName>
    </submittedName>
</protein>
<dbReference type="EMBL" id="RAQQ01000003">
    <property type="protein sequence ID" value="RKF28333.1"/>
    <property type="molecule type" value="Genomic_DNA"/>
</dbReference>
<proteinExistence type="predicted"/>